<dbReference type="EMBL" id="JH816055">
    <property type="protein sequence ID" value="EKC24890.1"/>
    <property type="molecule type" value="Genomic_DNA"/>
</dbReference>
<evidence type="ECO:0000256" key="3">
    <source>
        <dbReference type="ARBA" id="ARBA00022729"/>
    </source>
</evidence>
<dbReference type="PROSITE" id="PS50871">
    <property type="entry name" value="C1Q"/>
    <property type="match status" value="1"/>
</dbReference>
<reference evidence="4" key="1">
    <citation type="journal article" date="2012" name="Nature">
        <title>The oyster genome reveals stress adaptation and complexity of shell formation.</title>
        <authorList>
            <person name="Zhang G."/>
            <person name="Fang X."/>
            <person name="Guo X."/>
            <person name="Li L."/>
            <person name="Luo R."/>
            <person name="Xu F."/>
            <person name="Yang P."/>
            <person name="Zhang L."/>
            <person name="Wang X."/>
            <person name="Qi H."/>
            <person name="Xiong Z."/>
            <person name="Que H."/>
            <person name="Xie Y."/>
            <person name="Holland P.W."/>
            <person name="Paps J."/>
            <person name="Zhu Y."/>
            <person name="Wu F."/>
            <person name="Chen Y."/>
            <person name="Wang J."/>
            <person name="Peng C."/>
            <person name="Meng J."/>
            <person name="Yang L."/>
            <person name="Liu J."/>
            <person name="Wen B."/>
            <person name="Zhang N."/>
            <person name="Huang Z."/>
            <person name="Zhu Q."/>
            <person name="Feng Y."/>
            <person name="Mount A."/>
            <person name="Hedgecock D."/>
            <person name="Xu Z."/>
            <person name="Liu Y."/>
            <person name="Domazet-Loso T."/>
            <person name="Du Y."/>
            <person name="Sun X."/>
            <person name="Zhang S."/>
            <person name="Liu B."/>
            <person name="Cheng P."/>
            <person name="Jiang X."/>
            <person name="Li J."/>
            <person name="Fan D."/>
            <person name="Wang W."/>
            <person name="Fu W."/>
            <person name="Wang T."/>
            <person name="Wang B."/>
            <person name="Zhang J."/>
            <person name="Peng Z."/>
            <person name="Li Y."/>
            <person name="Li N."/>
            <person name="Wang J."/>
            <person name="Chen M."/>
            <person name="He Y."/>
            <person name="Tan F."/>
            <person name="Song X."/>
            <person name="Zheng Q."/>
            <person name="Huang R."/>
            <person name="Yang H."/>
            <person name="Du X."/>
            <person name="Chen L."/>
            <person name="Yang M."/>
            <person name="Gaffney P.M."/>
            <person name="Wang S."/>
            <person name="Luo L."/>
            <person name="She Z."/>
            <person name="Ming Y."/>
            <person name="Huang W."/>
            <person name="Zhang S."/>
            <person name="Huang B."/>
            <person name="Zhang Y."/>
            <person name="Qu T."/>
            <person name="Ni P."/>
            <person name="Miao G."/>
            <person name="Wang J."/>
            <person name="Wang Q."/>
            <person name="Steinberg C.E."/>
            <person name="Wang H."/>
            <person name="Li N."/>
            <person name="Qian L."/>
            <person name="Zhang G."/>
            <person name="Li Y."/>
            <person name="Yang H."/>
            <person name="Liu X."/>
            <person name="Wang J."/>
            <person name="Yin Y."/>
            <person name="Wang J."/>
        </authorList>
    </citation>
    <scope>NUCLEOTIDE SEQUENCE [LARGE SCALE GENOMIC DNA]</scope>
    <source>
        <strain evidence="4">05x7-T-G4-1.051#20</strain>
    </source>
</reference>
<dbReference type="Gene3D" id="2.60.120.40">
    <property type="match status" value="4"/>
</dbReference>
<comment type="subcellular location">
    <subcellularLocation>
        <location evidence="1">Secreted</location>
    </subcellularLocation>
</comment>
<name>K1Q7S1_MAGGI</name>
<dbReference type="InterPro" id="IPR008983">
    <property type="entry name" value="Tumour_necrosis_fac-like_dom"/>
</dbReference>
<dbReference type="GO" id="GO:0005576">
    <property type="term" value="C:extracellular region"/>
    <property type="evidence" value="ECO:0007669"/>
    <property type="project" value="UniProtKB-SubCell"/>
</dbReference>
<dbReference type="InterPro" id="IPR001073">
    <property type="entry name" value="C1q_dom"/>
</dbReference>
<keyword evidence="2" id="KW-0964">Secreted</keyword>
<dbReference type="PANTHER" id="PTHR22923:SF116">
    <property type="entry name" value="C1Q DOMAIN-CONTAINING PROTEIN"/>
    <property type="match status" value="1"/>
</dbReference>
<dbReference type="InParanoid" id="K1Q7S1"/>
<accession>K1Q7S1</accession>
<evidence type="ECO:0000256" key="2">
    <source>
        <dbReference type="ARBA" id="ARBA00022525"/>
    </source>
</evidence>
<proteinExistence type="predicted"/>
<dbReference type="InterPro" id="IPR050822">
    <property type="entry name" value="Cerebellin_Synaptic_Org"/>
</dbReference>
<dbReference type="SUPFAM" id="SSF49842">
    <property type="entry name" value="TNF-like"/>
    <property type="match status" value="4"/>
</dbReference>
<organism evidence="4">
    <name type="scientific">Magallana gigas</name>
    <name type="common">Pacific oyster</name>
    <name type="synonym">Crassostrea gigas</name>
    <dbReference type="NCBI Taxonomy" id="29159"/>
    <lineage>
        <taxon>Eukaryota</taxon>
        <taxon>Metazoa</taxon>
        <taxon>Spiralia</taxon>
        <taxon>Lophotrochozoa</taxon>
        <taxon>Mollusca</taxon>
        <taxon>Bivalvia</taxon>
        <taxon>Autobranchia</taxon>
        <taxon>Pteriomorphia</taxon>
        <taxon>Ostreida</taxon>
        <taxon>Ostreoidea</taxon>
        <taxon>Ostreidae</taxon>
        <taxon>Magallana</taxon>
    </lineage>
</organism>
<evidence type="ECO:0000313" key="4">
    <source>
        <dbReference type="EMBL" id="EKC24890.1"/>
    </source>
</evidence>
<dbReference type="AlphaFoldDB" id="K1Q7S1"/>
<dbReference type="SMART" id="SM00110">
    <property type="entry name" value="C1Q"/>
    <property type="match status" value="1"/>
</dbReference>
<evidence type="ECO:0000256" key="1">
    <source>
        <dbReference type="ARBA" id="ARBA00004613"/>
    </source>
</evidence>
<dbReference type="Pfam" id="PF00386">
    <property type="entry name" value="C1q"/>
    <property type="match status" value="4"/>
</dbReference>
<dbReference type="PANTHER" id="PTHR22923">
    <property type="entry name" value="CEREBELLIN-RELATED"/>
    <property type="match status" value="1"/>
</dbReference>
<keyword evidence="3" id="KW-0732">Signal</keyword>
<gene>
    <name evidence="4" type="ORF">CGI_10021489</name>
</gene>
<sequence length="497" mass="54628">MAQTGHVIFKNVTTNEGSAYSGTTGIFTCKYSGAHAFSWTIATSSQRYTNADIVLNDVAIGSSFTDSRGSSVAADSSTGFVVYNLKVGDKVRVNINGTADALYSTFSGWRLQQNNSSFYAKAMSSLDRPSSASHGFEFQSVVNNGNVYDSTNGVFTCPETGLYALAFAVETSGLDFMVYFYRGGSKLNEIGVWPDSTNGLLQDTSSTLQIFLLTRGDKIYLYPSESDARIKPFHSTFSGWRIENHNASFYAKAMSSLDKPSSSSHGFEFQSVVNNGNVYDSTNGVFTCPETGLYALAFAVETSGLDFMVYFYRGGSKLNEIGVWPDSTNGLLQDTSSTLQIFLLTRGDKIYLYPSESDARIKPFHSTFSGWRIENPTSNTPAFVEYISSSTSTTPIRFNREALDITSSFSISSFQAPKDGVYLFFWNMEVSSRHLRTFLEVNDSIVGRTVSDGHTAGYDSGSNLAILRLRRNDNVRVAQDYTADGDQTMISGYFMFS</sequence>
<dbReference type="HOGENOM" id="CLU_548901_0_0_1"/>
<protein>
    <submittedName>
        <fullName evidence="4">Uncharacterized protein</fullName>
    </submittedName>
</protein>